<keyword evidence="1" id="KW-0479">Metal-binding</keyword>
<dbReference type="SUPFAM" id="SSF54593">
    <property type="entry name" value="Glyoxalase/Bleomycin resistance protein/Dihydroxybiphenyl dioxygenase"/>
    <property type="match status" value="1"/>
</dbReference>
<dbReference type="PANTHER" id="PTHR43048">
    <property type="entry name" value="METHYLMALONYL-COA EPIMERASE"/>
    <property type="match status" value="1"/>
</dbReference>
<dbReference type="InterPro" id="IPR018146">
    <property type="entry name" value="Glyoxalase_1_CS"/>
</dbReference>
<dbReference type="GO" id="GO:0004462">
    <property type="term" value="F:lactoylglutathione lyase activity"/>
    <property type="evidence" value="ECO:0007669"/>
    <property type="project" value="InterPro"/>
</dbReference>
<dbReference type="PROSITE" id="PS51819">
    <property type="entry name" value="VOC"/>
    <property type="match status" value="1"/>
</dbReference>
<feature type="domain" description="VOC" evidence="2">
    <location>
        <begin position="10"/>
        <end position="138"/>
    </location>
</feature>
<reference evidence="3 4" key="1">
    <citation type="journal article" date="2016" name="Int. J. Syst. Evol. Microbiol.">
        <title>Panacibacter ginsenosidivorans gen. nov., sp. nov., with ginsenoside converting activity isolated from soil of a ginseng field.</title>
        <authorList>
            <person name="Siddiqi M.Z."/>
            <person name="Muhammad Shafi S."/>
            <person name="Choi K.D."/>
            <person name="Im W.T."/>
        </authorList>
    </citation>
    <scope>NUCLEOTIDE SEQUENCE [LARGE SCALE GENOMIC DNA]</scope>
    <source>
        <strain evidence="3 4">Gsoil1550</strain>
    </source>
</reference>
<dbReference type="InterPro" id="IPR037523">
    <property type="entry name" value="VOC_core"/>
</dbReference>
<dbReference type="InterPro" id="IPR029068">
    <property type="entry name" value="Glyas_Bleomycin-R_OHBP_Dase"/>
</dbReference>
<dbReference type="OrthoDB" id="9788468at2"/>
<evidence type="ECO:0000259" key="2">
    <source>
        <dbReference type="PROSITE" id="PS51819"/>
    </source>
</evidence>
<dbReference type="Pfam" id="PF13669">
    <property type="entry name" value="Glyoxalase_4"/>
    <property type="match status" value="1"/>
</dbReference>
<sequence length="139" mass="16083">MQPVTLFLTQIQHVGIPVTNIKNSELFYNNLGFKNVMQANFVHENETGSCIMMQQGAIIIELYQMPEKELSAIANRKDGHVDHIAFDVKNIDETFFILKTSGYHIIEEAPVYLKFWDKGCRYFNILGPDNERLEFNQVL</sequence>
<organism evidence="3 4">
    <name type="scientific">Panacibacter ginsenosidivorans</name>
    <dbReference type="NCBI Taxonomy" id="1813871"/>
    <lineage>
        <taxon>Bacteria</taxon>
        <taxon>Pseudomonadati</taxon>
        <taxon>Bacteroidota</taxon>
        <taxon>Chitinophagia</taxon>
        <taxon>Chitinophagales</taxon>
        <taxon>Chitinophagaceae</taxon>
        <taxon>Panacibacter</taxon>
    </lineage>
</organism>
<protein>
    <submittedName>
        <fullName evidence="3">VOC family protein</fullName>
    </submittedName>
</protein>
<dbReference type="GO" id="GO:0046491">
    <property type="term" value="P:L-methylmalonyl-CoA metabolic process"/>
    <property type="evidence" value="ECO:0007669"/>
    <property type="project" value="TreeGrafter"/>
</dbReference>
<keyword evidence="4" id="KW-1185">Reference proteome</keyword>
<dbReference type="PANTHER" id="PTHR43048:SF3">
    <property type="entry name" value="METHYLMALONYL-COA EPIMERASE, MITOCHONDRIAL"/>
    <property type="match status" value="1"/>
</dbReference>
<dbReference type="EMBL" id="CP042435">
    <property type="protein sequence ID" value="QEC65941.1"/>
    <property type="molecule type" value="Genomic_DNA"/>
</dbReference>
<dbReference type="RefSeq" id="WP_147187741.1">
    <property type="nucleotide sequence ID" value="NZ_CP042435.1"/>
</dbReference>
<gene>
    <name evidence="3" type="ORF">FRZ67_00965</name>
</gene>
<dbReference type="KEGG" id="pgin:FRZ67_00965"/>
<evidence type="ECO:0000256" key="1">
    <source>
        <dbReference type="ARBA" id="ARBA00022723"/>
    </source>
</evidence>
<dbReference type="InterPro" id="IPR051785">
    <property type="entry name" value="MMCE/EMCE_epimerase"/>
</dbReference>
<evidence type="ECO:0000313" key="3">
    <source>
        <dbReference type="EMBL" id="QEC65941.1"/>
    </source>
</evidence>
<evidence type="ECO:0000313" key="4">
    <source>
        <dbReference type="Proteomes" id="UP000321533"/>
    </source>
</evidence>
<dbReference type="Proteomes" id="UP000321533">
    <property type="component" value="Chromosome"/>
</dbReference>
<accession>A0A5B8V5E6</accession>
<name>A0A5B8V5E6_9BACT</name>
<dbReference type="AlphaFoldDB" id="A0A5B8V5E6"/>
<dbReference type="CDD" id="cd06587">
    <property type="entry name" value="VOC"/>
    <property type="match status" value="1"/>
</dbReference>
<dbReference type="Gene3D" id="3.10.180.10">
    <property type="entry name" value="2,3-Dihydroxybiphenyl 1,2-Dioxygenase, domain 1"/>
    <property type="match status" value="1"/>
</dbReference>
<proteinExistence type="predicted"/>
<dbReference type="PROSITE" id="PS00934">
    <property type="entry name" value="GLYOXALASE_I_1"/>
    <property type="match status" value="1"/>
</dbReference>
<dbReference type="GO" id="GO:0004493">
    <property type="term" value="F:methylmalonyl-CoA epimerase activity"/>
    <property type="evidence" value="ECO:0007669"/>
    <property type="project" value="TreeGrafter"/>
</dbReference>
<dbReference type="GO" id="GO:0046872">
    <property type="term" value="F:metal ion binding"/>
    <property type="evidence" value="ECO:0007669"/>
    <property type="project" value="UniProtKB-KW"/>
</dbReference>